<organism evidence="6 7">
    <name type="scientific">Malus domestica</name>
    <name type="common">Apple</name>
    <name type="synonym">Pyrus malus</name>
    <dbReference type="NCBI Taxonomy" id="3750"/>
    <lineage>
        <taxon>Eukaryota</taxon>
        <taxon>Viridiplantae</taxon>
        <taxon>Streptophyta</taxon>
        <taxon>Embryophyta</taxon>
        <taxon>Tracheophyta</taxon>
        <taxon>Spermatophyta</taxon>
        <taxon>Magnoliopsida</taxon>
        <taxon>eudicotyledons</taxon>
        <taxon>Gunneridae</taxon>
        <taxon>Pentapetalae</taxon>
        <taxon>rosids</taxon>
        <taxon>fabids</taxon>
        <taxon>Rosales</taxon>
        <taxon>Rosaceae</taxon>
        <taxon>Amygdaloideae</taxon>
        <taxon>Maleae</taxon>
        <taxon>Malus</taxon>
    </lineage>
</organism>
<evidence type="ECO:0000256" key="2">
    <source>
        <dbReference type="ARBA" id="ARBA00023125"/>
    </source>
</evidence>
<dbReference type="GO" id="GO:0003677">
    <property type="term" value="F:DNA binding"/>
    <property type="evidence" value="ECO:0007669"/>
    <property type="project" value="UniProtKB-KW"/>
</dbReference>
<gene>
    <name evidence="6" type="ORF">DVH24_002920</name>
</gene>
<evidence type="ECO:0000313" key="6">
    <source>
        <dbReference type="EMBL" id="RXI02842.1"/>
    </source>
</evidence>
<evidence type="ECO:0000256" key="3">
    <source>
        <dbReference type="ARBA" id="ARBA00023163"/>
    </source>
</evidence>
<keyword evidence="7" id="KW-1185">Reference proteome</keyword>
<dbReference type="PANTHER" id="PTHR31719:SF43">
    <property type="entry name" value="NAC TRANSCRIPTION FACTOR 56"/>
    <property type="match status" value="1"/>
</dbReference>
<keyword evidence="1" id="KW-0805">Transcription regulation</keyword>
<sequence>MAGYYQVPVGYRFMPRDDELLLGYLRPKLDGQDYPKGIVHDCDLYGLEEPSDIWRRLNRASHDGQECTDDKDIYVFTTLNSNAPNGSRVCRTVGTTGGTWKGEDAGKEIYASGIKHAIGLKKRYTYRNKGSSQNDHWIMHEFHLDPSLLRNKHHQEKNTVLCILRRKDDISKKRKLEERDNYEENAANHFQPQALNALTVEDYNNATSYMEQNAFDHFQPQALTATMIGDYSTDPRYTEENAANHFQPQGLYAATTGDYSNAHWYTEENAANHFQPQEHYAATTGDYSNAHWYTEQNAADHFEPHDEAHNATNEDLTTALRRMEEILMNVIMAGYYQVPVGYRFMPRDDELLLGYLRPKLDGQDYPKGIVHDCDLYGLEEPSDIWRRLNCASHDGQDCTDDKDIYVFTTLNSKAPNGSRVCRTVGTTGGTWKGEDAGKEIYASGIKQAIGFRKRFTYRNKGSPQNDHWIMLEFHLDPSLLRNKHHQEKNIVLCILRRKDDISKKRKLEERDNYEENAANHFQPQALNDINVGDYNNAPSYMEQIAFDHLQPQALTATTTGDYINDPRYTEENAANHFQPQEHYAATTGDYSNADWYTEQNAADHFEPHDEAHNATNEDLTTALRRMEEILMSGF</sequence>
<reference evidence="6 7" key="1">
    <citation type="submission" date="2018-10" db="EMBL/GenBank/DDBJ databases">
        <title>A high-quality apple genome assembly.</title>
        <authorList>
            <person name="Hu J."/>
        </authorList>
    </citation>
    <scope>NUCLEOTIDE SEQUENCE [LARGE SCALE GENOMIC DNA]</scope>
    <source>
        <strain evidence="7">cv. HFTH1</strain>
        <tissue evidence="6">Young leaf</tissue>
    </source>
</reference>
<evidence type="ECO:0000256" key="4">
    <source>
        <dbReference type="ARBA" id="ARBA00023242"/>
    </source>
</evidence>
<dbReference type="InterPro" id="IPR003441">
    <property type="entry name" value="NAC-dom"/>
</dbReference>
<protein>
    <recommendedName>
        <fullName evidence="5">NAC domain-containing protein</fullName>
    </recommendedName>
</protein>
<dbReference type="GO" id="GO:0006355">
    <property type="term" value="P:regulation of DNA-templated transcription"/>
    <property type="evidence" value="ECO:0007669"/>
    <property type="project" value="InterPro"/>
</dbReference>
<name>A0A498KBK1_MALDO</name>
<keyword evidence="3" id="KW-0804">Transcription</keyword>
<feature type="domain" description="NAC" evidence="5">
    <location>
        <begin position="338"/>
        <end position="498"/>
    </location>
</feature>
<dbReference type="InterPro" id="IPR036093">
    <property type="entry name" value="NAC_dom_sf"/>
</dbReference>
<keyword evidence="2" id="KW-0238">DNA-binding</keyword>
<dbReference type="Gene3D" id="2.170.150.80">
    <property type="entry name" value="NAC domain"/>
    <property type="match status" value="2"/>
</dbReference>
<accession>A0A498KBK1</accession>
<evidence type="ECO:0000313" key="7">
    <source>
        <dbReference type="Proteomes" id="UP000290289"/>
    </source>
</evidence>
<dbReference type="SUPFAM" id="SSF101941">
    <property type="entry name" value="NAC domain"/>
    <property type="match status" value="2"/>
</dbReference>
<dbReference type="Pfam" id="PF02365">
    <property type="entry name" value="NAM"/>
    <property type="match status" value="2"/>
</dbReference>
<feature type="domain" description="NAC" evidence="5">
    <location>
        <begin position="7"/>
        <end position="167"/>
    </location>
</feature>
<evidence type="ECO:0000256" key="1">
    <source>
        <dbReference type="ARBA" id="ARBA00023015"/>
    </source>
</evidence>
<proteinExistence type="predicted"/>
<dbReference type="PROSITE" id="PS51005">
    <property type="entry name" value="NAC"/>
    <property type="match status" value="2"/>
</dbReference>
<keyword evidence="4" id="KW-0539">Nucleus</keyword>
<dbReference type="AlphaFoldDB" id="A0A498KBK1"/>
<dbReference type="PANTHER" id="PTHR31719">
    <property type="entry name" value="NAC TRANSCRIPTION FACTOR 56"/>
    <property type="match status" value="1"/>
</dbReference>
<dbReference type="Proteomes" id="UP000290289">
    <property type="component" value="Chromosome 3"/>
</dbReference>
<evidence type="ECO:0000259" key="5">
    <source>
        <dbReference type="PROSITE" id="PS51005"/>
    </source>
</evidence>
<comment type="caution">
    <text evidence="6">The sequence shown here is derived from an EMBL/GenBank/DDBJ whole genome shotgun (WGS) entry which is preliminary data.</text>
</comment>
<dbReference type="EMBL" id="RDQH01000329">
    <property type="protein sequence ID" value="RXI02842.1"/>
    <property type="molecule type" value="Genomic_DNA"/>
</dbReference>